<reference evidence="1 2" key="1">
    <citation type="submission" date="2024-09" db="EMBL/GenBank/DDBJ databases">
        <authorList>
            <person name="Sun Q."/>
            <person name="Mori K."/>
        </authorList>
    </citation>
    <scope>NUCLEOTIDE SEQUENCE [LARGE SCALE GENOMIC DNA]</scope>
    <source>
        <strain evidence="1 2">KCTC 23076</strain>
    </source>
</reference>
<keyword evidence="2" id="KW-1185">Reference proteome</keyword>
<protein>
    <submittedName>
        <fullName evidence="1">Uncharacterized protein</fullName>
    </submittedName>
</protein>
<name>A0ABV6RMG0_9GAMM</name>
<sequence length="51" mass="5665">MNLTLSDDRERRIVGFETLQFLAESEWAGEHEADLVAAARASPGHPRTLEA</sequence>
<comment type="caution">
    <text evidence="1">The sequence shown here is derived from an EMBL/GenBank/DDBJ whole genome shotgun (WGS) entry which is preliminary data.</text>
</comment>
<gene>
    <name evidence="1" type="ORF">ACFFGH_09870</name>
</gene>
<evidence type="ECO:0000313" key="1">
    <source>
        <dbReference type="EMBL" id="MFC0678146.1"/>
    </source>
</evidence>
<dbReference type="Proteomes" id="UP001589896">
    <property type="component" value="Unassembled WGS sequence"/>
</dbReference>
<organism evidence="1 2">
    <name type="scientific">Lysobacter korlensis</name>
    <dbReference type="NCBI Taxonomy" id="553636"/>
    <lineage>
        <taxon>Bacteria</taxon>
        <taxon>Pseudomonadati</taxon>
        <taxon>Pseudomonadota</taxon>
        <taxon>Gammaproteobacteria</taxon>
        <taxon>Lysobacterales</taxon>
        <taxon>Lysobacteraceae</taxon>
        <taxon>Lysobacter</taxon>
    </lineage>
</organism>
<evidence type="ECO:0000313" key="2">
    <source>
        <dbReference type="Proteomes" id="UP001589896"/>
    </source>
</evidence>
<proteinExistence type="predicted"/>
<dbReference type="EMBL" id="JBHLTG010000002">
    <property type="protein sequence ID" value="MFC0678146.1"/>
    <property type="molecule type" value="Genomic_DNA"/>
</dbReference>
<dbReference type="RefSeq" id="WP_386667741.1">
    <property type="nucleotide sequence ID" value="NZ_JBHLTG010000002.1"/>
</dbReference>
<accession>A0ABV6RMG0</accession>